<evidence type="ECO:0000313" key="3">
    <source>
        <dbReference type="Proteomes" id="UP000248714"/>
    </source>
</evidence>
<dbReference type="InterPro" id="IPR010982">
    <property type="entry name" value="Lambda_DNA-bd_dom_sf"/>
</dbReference>
<dbReference type="Proteomes" id="UP000248714">
    <property type="component" value="Unassembled WGS sequence"/>
</dbReference>
<keyword evidence="3" id="KW-1185">Reference proteome</keyword>
<dbReference type="SUPFAM" id="SSF47413">
    <property type="entry name" value="lambda repressor-like DNA-binding domains"/>
    <property type="match status" value="1"/>
</dbReference>
<organism evidence="2 3">
    <name type="scientific">Lentzea atacamensis</name>
    <dbReference type="NCBI Taxonomy" id="531938"/>
    <lineage>
        <taxon>Bacteria</taxon>
        <taxon>Bacillati</taxon>
        <taxon>Actinomycetota</taxon>
        <taxon>Actinomycetes</taxon>
        <taxon>Pseudonocardiales</taxon>
        <taxon>Pseudonocardiaceae</taxon>
        <taxon>Lentzea</taxon>
    </lineage>
</organism>
<dbReference type="RefSeq" id="WP_112232376.1">
    <property type="nucleotide sequence ID" value="NZ_QLTT01000016.1"/>
</dbReference>
<dbReference type="EMBL" id="QLTT01000016">
    <property type="protein sequence ID" value="RAS59009.1"/>
    <property type="molecule type" value="Genomic_DNA"/>
</dbReference>
<accession>A0ABX9DYP2</accession>
<protein>
    <submittedName>
        <fullName evidence="2">Helix-turn-helix protein</fullName>
    </submittedName>
</protein>
<dbReference type="Pfam" id="PF13560">
    <property type="entry name" value="HTH_31"/>
    <property type="match status" value="1"/>
</dbReference>
<evidence type="ECO:0000259" key="1">
    <source>
        <dbReference type="Pfam" id="PF19054"/>
    </source>
</evidence>
<proteinExistence type="predicted"/>
<sequence length="286" mass="31013">MPKRFSTVRGRELGNGLRTAIAAAGFTSRALAERADWDEAKLSCLVNGKGGVSDVELGVLLGLCGVNPVERDHLLSLLPVAQVKSWLQEHGTCPPVYHRTLAENLAAAKTLISWRGIALPELLQTPAYMRAAIMASPTVPGAEVEARVKARLKMQEQLRRRGLTCTFYIHELALSLPVGGGEARQEQLHHLLRVAVRPNVDIRIVPTAIGAHVGMDRPFTQLTFEKYEPVVCVECETSTAFIEDEASIEAYVEVVRALSESSLDADESKALIASLGETQSPLGEAV</sequence>
<gene>
    <name evidence="2" type="ORF">C8D87_11662</name>
</gene>
<feature type="domain" description="DUF5753" evidence="1">
    <location>
        <begin position="101"/>
        <end position="273"/>
    </location>
</feature>
<reference evidence="2 3" key="1">
    <citation type="submission" date="2018-06" db="EMBL/GenBank/DDBJ databases">
        <title>Genomic Encyclopedia of Type Strains, Phase IV (KMG-IV): sequencing the most valuable type-strain genomes for metagenomic binning, comparative biology and taxonomic classification.</title>
        <authorList>
            <person name="Goeker M."/>
        </authorList>
    </citation>
    <scope>NUCLEOTIDE SEQUENCE [LARGE SCALE GENOMIC DNA]</scope>
    <source>
        <strain evidence="2 3">DSM 45479</strain>
    </source>
</reference>
<name>A0ABX9DYP2_9PSEU</name>
<dbReference type="InterPro" id="IPR043917">
    <property type="entry name" value="DUF5753"/>
</dbReference>
<comment type="caution">
    <text evidence="2">The sequence shown here is derived from an EMBL/GenBank/DDBJ whole genome shotgun (WGS) entry which is preliminary data.</text>
</comment>
<dbReference type="Pfam" id="PF19054">
    <property type="entry name" value="DUF5753"/>
    <property type="match status" value="1"/>
</dbReference>
<evidence type="ECO:0000313" key="2">
    <source>
        <dbReference type="EMBL" id="RAS59009.1"/>
    </source>
</evidence>